<dbReference type="InterPro" id="IPR052158">
    <property type="entry name" value="INH-QAR"/>
</dbReference>
<dbReference type="EMBL" id="JAUTAL010000001">
    <property type="protein sequence ID" value="MDQ1095217.1"/>
    <property type="molecule type" value="Genomic_DNA"/>
</dbReference>
<dbReference type="Pfam" id="PF01965">
    <property type="entry name" value="DJ-1_PfpI"/>
    <property type="match status" value="1"/>
</dbReference>
<proteinExistence type="predicted"/>
<dbReference type="Gene3D" id="3.40.50.880">
    <property type="match status" value="1"/>
</dbReference>
<dbReference type="RefSeq" id="WP_307445789.1">
    <property type="nucleotide sequence ID" value="NZ_JAUTAL010000001.1"/>
</dbReference>
<dbReference type="SUPFAM" id="SSF52317">
    <property type="entry name" value="Class I glutamine amidotransferase-like"/>
    <property type="match status" value="1"/>
</dbReference>
<dbReference type="Proteomes" id="UP001225072">
    <property type="component" value="Unassembled WGS sequence"/>
</dbReference>
<dbReference type="CDD" id="cd03139">
    <property type="entry name" value="GATase1_PfpI_2"/>
    <property type="match status" value="1"/>
</dbReference>
<gene>
    <name evidence="2" type="ORF">QE404_000364</name>
</gene>
<evidence type="ECO:0000313" key="2">
    <source>
        <dbReference type="EMBL" id="MDQ1095217.1"/>
    </source>
</evidence>
<dbReference type="InterPro" id="IPR029062">
    <property type="entry name" value="Class_I_gatase-like"/>
</dbReference>
<accession>A0ABU0TDR2</accession>
<name>A0ABU0TDR2_9FLAO</name>
<dbReference type="PROSITE" id="PS51257">
    <property type="entry name" value="PROKAR_LIPOPROTEIN"/>
    <property type="match status" value="1"/>
</dbReference>
<keyword evidence="3" id="KW-1185">Reference proteome</keyword>
<organism evidence="2 3">
    <name type="scientific">Chryseobacterium camelliae</name>
    <dbReference type="NCBI Taxonomy" id="1265445"/>
    <lineage>
        <taxon>Bacteria</taxon>
        <taxon>Pseudomonadati</taxon>
        <taxon>Bacteroidota</taxon>
        <taxon>Flavobacteriia</taxon>
        <taxon>Flavobacteriales</taxon>
        <taxon>Weeksellaceae</taxon>
        <taxon>Chryseobacterium group</taxon>
        <taxon>Chryseobacterium</taxon>
    </lineage>
</organism>
<dbReference type="PANTHER" id="PTHR43130:SF2">
    <property type="entry name" value="DJ-1_PFPI DOMAIN-CONTAINING PROTEIN"/>
    <property type="match status" value="1"/>
</dbReference>
<evidence type="ECO:0000259" key="1">
    <source>
        <dbReference type="Pfam" id="PF01965"/>
    </source>
</evidence>
<protein>
    <submittedName>
        <fullName evidence="2">Transcriptional regulator GlxA family with amidase domain</fullName>
    </submittedName>
</protein>
<sequence length="294" mass="32429">MKIVLRSFVAAMLLSGCHKEPMKKEIQPTETSVQKPSAKEHPADAMTSVSHAQTMDAVFGKPKKEIRTIGILVYDGVNDLDFMNPRYVLGQVMGAKVMLIALKPGLFKTVSGISVQPDTTIDKVQKLDILIIPGGFKGTVKAAYDEKLLDWIRKIDQTTVYTGSVCTGAWILGATGLLKGRKATTNWFDAKEKMAQYGAHFVQERYTHDGKYWTSAGVTAGLDMSLAILKDNWGSKYAQAVMLDLEYDPAPPVEGGTPERTDPDVRQMITELYKAGFNPVIDSLERVKNNQLGR</sequence>
<comment type="caution">
    <text evidence="2">The sequence shown here is derived from an EMBL/GenBank/DDBJ whole genome shotgun (WGS) entry which is preliminary data.</text>
</comment>
<dbReference type="PANTHER" id="PTHR43130">
    <property type="entry name" value="ARAC-FAMILY TRANSCRIPTIONAL REGULATOR"/>
    <property type="match status" value="1"/>
</dbReference>
<reference evidence="2 3" key="1">
    <citation type="submission" date="2023-07" db="EMBL/GenBank/DDBJ databases">
        <title>Functional and genomic diversity of the sorghum phyllosphere microbiome.</title>
        <authorList>
            <person name="Shade A."/>
        </authorList>
    </citation>
    <scope>NUCLEOTIDE SEQUENCE [LARGE SCALE GENOMIC DNA]</scope>
    <source>
        <strain evidence="2 3">SORGH_AS_1064</strain>
    </source>
</reference>
<feature type="domain" description="DJ-1/PfpI" evidence="1">
    <location>
        <begin position="69"/>
        <end position="230"/>
    </location>
</feature>
<dbReference type="InterPro" id="IPR002818">
    <property type="entry name" value="DJ-1/PfpI"/>
</dbReference>
<evidence type="ECO:0000313" key="3">
    <source>
        <dbReference type="Proteomes" id="UP001225072"/>
    </source>
</evidence>